<evidence type="ECO:0000259" key="3">
    <source>
        <dbReference type="Pfam" id="PF00174"/>
    </source>
</evidence>
<feature type="transmembrane region" description="Helical" evidence="2">
    <location>
        <begin position="155"/>
        <end position="173"/>
    </location>
</feature>
<evidence type="ECO:0000313" key="4">
    <source>
        <dbReference type="EMBL" id="GGF30875.1"/>
    </source>
</evidence>
<dbReference type="SUPFAM" id="SSF56524">
    <property type="entry name" value="Oxidoreductase molybdopterin-binding domain"/>
    <property type="match status" value="1"/>
</dbReference>
<dbReference type="InterPro" id="IPR000572">
    <property type="entry name" value="OxRdtase_Mopterin-bd_dom"/>
</dbReference>
<keyword evidence="2" id="KW-1133">Transmembrane helix</keyword>
<feature type="transmembrane region" description="Helical" evidence="2">
    <location>
        <begin position="130"/>
        <end position="149"/>
    </location>
</feature>
<dbReference type="Proteomes" id="UP000632454">
    <property type="component" value="Unassembled WGS sequence"/>
</dbReference>
<accession>A0ABQ1V134</accession>
<proteinExistence type="predicted"/>
<dbReference type="InterPro" id="IPR036374">
    <property type="entry name" value="OxRdtase_Mopterin-bd_sf"/>
</dbReference>
<dbReference type="Pfam" id="PF00174">
    <property type="entry name" value="Oxidored_molyb"/>
    <property type="match status" value="1"/>
</dbReference>
<comment type="caution">
    <text evidence="4">The sequence shown here is derived from an EMBL/GenBank/DDBJ whole genome shotgun (WGS) entry which is preliminary data.</text>
</comment>
<name>A0ABQ1V134_9NOCA</name>
<keyword evidence="2" id="KW-0472">Membrane</keyword>
<feature type="transmembrane region" description="Helical" evidence="2">
    <location>
        <begin position="180"/>
        <end position="201"/>
    </location>
</feature>
<protein>
    <submittedName>
        <fullName evidence="4">Oxidoreductase</fullName>
    </submittedName>
</protein>
<feature type="compositionally biased region" description="Basic and acidic residues" evidence="1">
    <location>
        <begin position="1"/>
        <end position="11"/>
    </location>
</feature>
<dbReference type="Gene3D" id="3.90.420.10">
    <property type="entry name" value="Oxidoreductase, molybdopterin-binding domain"/>
    <property type="match status" value="1"/>
</dbReference>
<dbReference type="Gene3D" id="2.60.40.650">
    <property type="match status" value="1"/>
</dbReference>
<reference evidence="5" key="1">
    <citation type="journal article" date="2019" name="Int. J. Syst. Evol. Microbiol.">
        <title>The Global Catalogue of Microorganisms (GCM) 10K type strain sequencing project: providing services to taxonomists for standard genome sequencing and annotation.</title>
        <authorList>
            <consortium name="The Broad Institute Genomics Platform"/>
            <consortium name="The Broad Institute Genome Sequencing Center for Infectious Disease"/>
            <person name="Wu L."/>
            <person name="Ma J."/>
        </authorList>
    </citation>
    <scope>NUCLEOTIDE SEQUENCE [LARGE SCALE GENOMIC DNA]</scope>
    <source>
        <strain evidence="5">CCM 7855</strain>
    </source>
</reference>
<feature type="domain" description="Oxidoreductase molybdopterin-binding" evidence="3">
    <location>
        <begin position="294"/>
        <end position="444"/>
    </location>
</feature>
<keyword evidence="5" id="KW-1185">Reference proteome</keyword>
<dbReference type="EMBL" id="BMCS01000002">
    <property type="protein sequence ID" value="GGF30875.1"/>
    <property type="molecule type" value="Genomic_DNA"/>
</dbReference>
<evidence type="ECO:0000256" key="2">
    <source>
        <dbReference type="SAM" id="Phobius"/>
    </source>
</evidence>
<organism evidence="4 5">
    <name type="scientific">Williamsia phyllosphaerae</name>
    <dbReference type="NCBI Taxonomy" id="885042"/>
    <lineage>
        <taxon>Bacteria</taxon>
        <taxon>Bacillati</taxon>
        <taxon>Actinomycetota</taxon>
        <taxon>Actinomycetes</taxon>
        <taxon>Mycobacteriales</taxon>
        <taxon>Nocardiaceae</taxon>
        <taxon>Williamsia</taxon>
    </lineage>
</organism>
<keyword evidence="2" id="KW-0812">Transmembrane</keyword>
<feature type="region of interest" description="Disordered" evidence="1">
    <location>
        <begin position="541"/>
        <end position="566"/>
    </location>
</feature>
<dbReference type="InterPro" id="IPR014756">
    <property type="entry name" value="Ig_E-set"/>
</dbReference>
<gene>
    <name evidence="4" type="ORF">GCM10007298_28430</name>
</gene>
<feature type="region of interest" description="Disordered" evidence="1">
    <location>
        <begin position="1"/>
        <end position="33"/>
    </location>
</feature>
<dbReference type="PANTHER" id="PTHR19372:SF7">
    <property type="entry name" value="SULFITE OXIDASE, MITOCHONDRIAL"/>
    <property type="match status" value="1"/>
</dbReference>
<sequence>MRMREPYDRAPTEPGPDGGVPWAASSHPPGLERDERSFITRAGVMWILDQVTSVQDTPTPTRPHPSVTTLRAVNGIVAAGLTIGVGQLVASVFDRAASPLFAVGSAVIDLTPKPVREFAISTFGTGDKTALLVGMGVIVALLAVVAGLLESARRWWGSALFAAFGALGVAAAVTRPAAGAWWFLPTVLGVAAGIAFLRFMAVRLDSPTTDEAGTGPDRRTFLLGASGAGAAAVVTGVAGSALDHFFNDVSRDRSAFSVPRAVNTIDQSAGDDDGATPFITDNGDFYRIDTALQPPQLTSGAWSLRIHGMVDREVRIDMAALRRMPAIEKMVTLTCVSNEVGGDLIGNATWTGYRLRDLLAMAGASDDADMVLSTSSDGFTAGTPLEALTDDRDSLLAVAMNGKPLPIEHGYPARMVVPGLYGYVSATKWVVSLEVTRFDRAKAYWSTRGWSEKGPIKTSSRIDVPRDSATVNAGRVAVGGVAWAQPRGINAVQVKVDDGPWQSARLLAPDNIDTWRLWSWDWDATSGDHTLTVRAIDGEGRQQSAVVSRPDPDGSTGLHTIDVSVS</sequence>
<evidence type="ECO:0000256" key="1">
    <source>
        <dbReference type="SAM" id="MobiDB-lite"/>
    </source>
</evidence>
<dbReference type="SUPFAM" id="SSF81296">
    <property type="entry name" value="E set domains"/>
    <property type="match status" value="1"/>
</dbReference>
<evidence type="ECO:0000313" key="5">
    <source>
        <dbReference type="Proteomes" id="UP000632454"/>
    </source>
</evidence>
<feature type="transmembrane region" description="Helical" evidence="2">
    <location>
        <begin position="221"/>
        <end position="242"/>
    </location>
</feature>
<dbReference type="PANTHER" id="PTHR19372">
    <property type="entry name" value="SULFITE REDUCTASE"/>
    <property type="match status" value="1"/>
</dbReference>